<dbReference type="GO" id="GO:0061630">
    <property type="term" value="F:ubiquitin protein ligase activity"/>
    <property type="evidence" value="ECO:0007669"/>
    <property type="project" value="UniProtKB-EC"/>
</dbReference>
<comment type="caution">
    <text evidence="17">The sequence shown here is derived from an EMBL/GenBank/DDBJ whole genome shotgun (WGS) entry which is preliminary data.</text>
</comment>
<evidence type="ECO:0000256" key="15">
    <source>
        <dbReference type="SAM" id="Phobius"/>
    </source>
</evidence>
<protein>
    <recommendedName>
        <fullName evidence="4">RING-type E3 ubiquitin transferase</fullName>
        <ecNumber evidence="4">2.3.2.27</ecNumber>
    </recommendedName>
</protein>
<dbReference type="GO" id="GO:0008270">
    <property type="term" value="F:zinc ion binding"/>
    <property type="evidence" value="ECO:0007669"/>
    <property type="project" value="UniProtKB-KW"/>
</dbReference>
<feature type="region of interest" description="Disordered" evidence="14">
    <location>
        <begin position="51"/>
        <end position="73"/>
    </location>
</feature>
<gene>
    <name evidence="17" type="ORF">ZIOFF_018098</name>
</gene>
<evidence type="ECO:0000256" key="13">
    <source>
        <dbReference type="PROSITE-ProRule" id="PRU00175"/>
    </source>
</evidence>
<name>A0A8J5H6J5_ZINOF</name>
<evidence type="ECO:0000256" key="11">
    <source>
        <dbReference type="ARBA" id="ARBA00022989"/>
    </source>
</evidence>
<feature type="compositionally biased region" description="Polar residues" evidence="14">
    <location>
        <begin position="197"/>
        <end position="211"/>
    </location>
</feature>
<evidence type="ECO:0000313" key="17">
    <source>
        <dbReference type="EMBL" id="KAG6521032.1"/>
    </source>
</evidence>
<keyword evidence="9" id="KW-0833">Ubl conjugation pathway</keyword>
<dbReference type="InterPro" id="IPR013083">
    <property type="entry name" value="Znf_RING/FYVE/PHD"/>
</dbReference>
<evidence type="ECO:0000256" key="1">
    <source>
        <dbReference type="ARBA" id="ARBA00000900"/>
    </source>
</evidence>
<dbReference type="FunFam" id="3.30.40.10:FF:000187">
    <property type="entry name" value="E3 ubiquitin-protein ligase ATL6"/>
    <property type="match status" value="1"/>
</dbReference>
<dbReference type="PANTHER" id="PTHR46913:SF1">
    <property type="entry name" value="RING-H2 FINGER PROTEIN ATL16"/>
    <property type="match status" value="1"/>
</dbReference>
<feature type="compositionally biased region" description="Polar residues" evidence="14">
    <location>
        <begin position="227"/>
        <end position="257"/>
    </location>
</feature>
<dbReference type="Gene3D" id="3.30.40.10">
    <property type="entry name" value="Zinc/RING finger domain, C3HC4 (zinc finger)"/>
    <property type="match status" value="1"/>
</dbReference>
<feature type="transmembrane region" description="Helical" evidence="15">
    <location>
        <begin position="16"/>
        <end position="36"/>
    </location>
</feature>
<keyword evidence="7" id="KW-0479">Metal-binding</keyword>
<dbReference type="SUPFAM" id="SSF57850">
    <property type="entry name" value="RING/U-box"/>
    <property type="match status" value="1"/>
</dbReference>
<dbReference type="GO" id="GO:0016020">
    <property type="term" value="C:membrane"/>
    <property type="evidence" value="ECO:0007669"/>
    <property type="project" value="UniProtKB-SubCell"/>
</dbReference>
<evidence type="ECO:0000256" key="14">
    <source>
        <dbReference type="SAM" id="MobiDB-lite"/>
    </source>
</evidence>
<dbReference type="EC" id="2.3.2.27" evidence="4"/>
<comment type="subcellular location">
    <subcellularLocation>
        <location evidence="2">Membrane</location>
        <topology evidence="2">Single-pass membrane protein</topology>
    </subcellularLocation>
</comment>
<keyword evidence="5" id="KW-0808">Transferase</keyword>
<keyword evidence="6 15" id="KW-0812">Transmembrane</keyword>
<evidence type="ECO:0000259" key="16">
    <source>
        <dbReference type="PROSITE" id="PS50089"/>
    </source>
</evidence>
<dbReference type="GO" id="GO:0016567">
    <property type="term" value="P:protein ubiquitination"/>
    <property type="evidence" value="ECO:0007669"/>
    <property type="project" value="InterPro"/>
</dbReference>
<dbReference type="InterPro" id="IPR044600">
    <property type="entry name" value="ATL1/ATL16-like"/>
</dbReference>
<feature type="domain" description="RING-type" evidence="16">
    <location>
        <begin position="104"/>
        <end position="146"/>
    </location>
</feature>
<dbReference type="AlphaFoldDB" id="A0A8J5H6J5"/>
<dbReference type="PROSITE" id="PS50089">
    <property type="entry name" value="ZF_RING_2"/>
    <property type="match status" value="1"/>
</dbReference>
<dbReference type="Pfam" id="PF13639">
    <property type="entry name" value="zf-RING_2"/>
    <property type="match status" value="1"/>
</dbReference>
<feature type="region of interest" description="Disordered" evidence="14">
    <location>
        <begin position="197"/>
        <end position="257"/>
    </location>
</feature>
<evidence type="ECO:0000313" key="18">
    <source>
        <dbReference type="Proteomes" id="UP000734854"/>
    </source>
</evidence>
<organism evidence="17 18">
    <name type="scientific">Zingiber officinale</name>
    <name type="common">Ginger</name>
    <name type="synonym">Amomum zingiber</name>
    <dbReference type="NCBI Taxonomy" id="94328"/>
    <lineage>
        <taxon>Eukaryota</taxon>
        <taxon>Viridiplantae</taxon>
        <taxon>Streptophyta</taxon>
        <taxon>Embryophyta</taxon>
        <taxon>Tracheophyta</taxon>
        <taxon>Spermatophyta</taxon>
        <taxon>Magnoliopsida</taxon>
        <taxon>Liliopsida</taxon>
        <taxon>Zingiberales</taxon>
        <taxon>Zingiberaceae</taxon>
        <taxon>Zingiber</taxon>
    </lineage>
</organism>
<accession>A0A8J5H6J5</accession>
<dbReference type="PANTHER" id="PTHR46913">
    <property type="entry name" value="RING-H2 FINGER PROTEIN ATL16"/>
    <property type="match status" value="1"/>
</dbReference>
<evidence type="ECO:0000256" key="6">
    <source>
        <dbReference type="ARBA" id="ARBA00022692"/>
    </source>
</evidence>
<dbReference type="InterPro" id="IPR001841">
    <property type="entry name" value="Znf_RING"/>
</dbReference>
<evidence type="ECO:0000256" key="5">
    <source>
        <dbReference type="ARBA" id="ARBA00022679"/>
    </source>
</evidence>
<keyword evidence="12 15" id="KW-0472">Membrane</keyword>
<keyword evidence="18" id="KW-1185">Reference proteome</keyword>
<evidence type="ECO:0000256" key="3">
    <source>
        <dbReference type="ARBA" id="ARBA00004906"/>
    </source>
</evidence>
<reference evidence="17 18" key="1">
    <citation type="submission" date="2020-08" db="EMBL/GenBank/DDBJ databases">
        <title>Plant Genome Project.</title>
        <authorList>
            <person name="Zhang R.-G."/>
        </authorList>
    </citation>
    <scope>NUCLEOTIDE SEQUENCE [LARGE SCALE GENOMIC DNA]</scope>
    <source>
        <tissue evidence="17">Rhizome</tissue>
    </source>
</reference>
<sequence>MTICTALDGPSCKEHFYYIFAVAVVGFFSCICCMIIKQRCFRSNQAASSRQPRTIPLRGEPHTDPESLSQPSRGGLASAVIRSMPSFQYNEHIRDECGREINECAICLFQFREEEYLRRLPNCEHVFHVSCSDTWLQMNSTCPLCRTNVLYDVEYVASVTMTTQMEPERSLGYHSLDLARTPIHDLASKLILSQAFRSSPDQTSRSIPGQVSRSSTGQPSRSSPGQTSKSIHGQVSKSSPGQTSKSIPGQVSRLITG</sequence>
<evidence type="ECO:0000256" key="7">
    <source>
        <dbReference type="ARBA" id="ARBA00022723"/>
    </source>
</evidence>
<comment type="pathway">
    <text evidence="3">Protein modification; protein ubiquitination.</text>
</comment>
<keyword evidence="10" id="KW-0862">Zinc</keyword>
<dbReference type="SMART" id="SM00184">
    <property type="entry name" value="RING"/>
    <property type="match status" value="1"/>
</dbReference>
<evidence type="ECO:0000256" key="2">
    <source>
        <dbReference type="ARBA" id="ARBA00004167"/>
    </source>
</evidence>
<evidence type="ECO:0000256" key="12">
    <source>
        <dbReference type="ARBA" id="ARBA00023136"/>
    </source>
</evidence>
<dbReference type="EMBL" id="JACMSC010000005">
    <property type="protein sequence ID" value="KAG6521032.1"/>
    <property type="molecule type" value="Genomic_DNA"/>
</dbReference>
<keyword evidence="8 13" id="KW-0863">Zinc-finger</keyword>
<evidence type="ECO:0000256" key="4">
    <source>
        <dbReference type="ARBA" id="ARBA00012483"/>
    </source>
</evidence>
<evidence type="ECO:0000256" key="10">
    <source>
        <dbReference type="ARBA" id="ARBA00022833"/>
    </source>
</evidence>
<proteinExistence type="predicted"/>
<dbReference type="Proteomes" id="UP000734854">
    <property type="component" value="Unassembled WGS sequence"/>
</dbReference>
<evidence type="ECO:0000256" key="9">
    <source>
        <dbReference type="ARBA" id="ARBA00022786"/>
    </source>
</evidence>
<comment type="catalytic activity">
    <reaction evidence="1">
        <text>S-ubiquitinyl-[E2 ubiquitin-conjugating enzyme]-L-cysteine + [acceptor protein]-L-lysine = [E2 ubiquitin-conjugating enzyme]-L-cysteine + N(6)-ubiquitinyl-[acceptor protein]-L-lysine.</text>
        <dbReference type="EC" id="2.3.2.27"/>
    </reaction>
</comment>
<keyword evidence="11 15" id="KW-1133">Transmembrane helix</keyword>
<feature type="compositionally biased region" description="Low complexity" evidence="14">
    <location>
        <begin position="212"/>
        <end position="226"/>
    </location>
</feature>
<evidence type="ECO:0000256" key="8">
    <source>
        <dbReference type="ARBA" id="ARBA00022771"/>
    </source>
</evidence>